<gene>
    <name evidence="2" type="ORF">GCM10010393_23630</name>
</gene>
<dbReference type="InterPro" id="IPR022742">
    <property type="entry name" value="Hydrolase_4"/>
</dbReference>
<organism evidence="2 3">
    <name type="scientific">Streptomyces gobitricini</name>
    <dbReference type="NCBI Taxonomy" id="68211"/>
    <lineage>
        <taxon>Bacteria</taxon>
        <taxon>Bacillati</taxon>
        <taxon>Actinomycetota</taxon>
        <taxon>Actinomycetes</taxon>
        <taxon>Kitasatosporales</taxon>
        <taxon>Streptomycetaceae</taxon>
        <taxon>Streptomyces</taxon>
    </lineage>
</organism>
<dbReference type="PANTHER" id="PTHR43798:SF33">
    <property type="entry name" value="HYDROLASE, PUTATIVE (AFU_ORTHOLOGUE AFUA_2G14860)-RELATED"/>
    <property type="match status" value="1"/>
</dbReference>
<dbReference type="InterPro" id="IPR050266">
    <property type="entry name" value="AB_hydrolase_sf"/>
</dbReference>
<feature type="domain" description="Serine aminopeptidase S33" evidence="1">
    <location>
        <begin position="23"/>
        <end position="134"/>
    </location>
</feature>
<evidence type="ECO:0000313" key="2">
    <source>
        <dbReference type="EMBL" id="GAA2491078.1"/>
    </source>
</evidence>
<dbReference type="SUPFAM" id="SSF53474">
    <property type="entry name" value="alpha/beta-Hydrolases"/>
    <property type="match status" value="1"/>
</dbReference>
<sequence length="245" mass="26350">MDAVMCDGERIGFVARDPGGAAGATVVVLHGAGNGSAERLVPVLDEFTGRGCRVVAPDFSGHGRSSGVLEELSLERRFVQARAVVDRVVPDGDELVLVGFSMSGQTVADLVGHYGGRVRAVGLCAPAVYAREAWDVRFGQGFSEVIRREDGWRDSTALDALRAFEGTAVLAVPGDDEVIPPAVTEAVEEALMTRSHYRRLDMERAGHRLGVWFVTEVDDRRRFVDAVLAARPETYVDAVPERAGG</sequence>
<dbReference type="PANTHER" id="PTHR43798">
    <property type="entry name" value="MONOACYLGLYCEROL LIPASE"/>
    <property type="match status" value="1"/>
</dbReference>
<comment type="caution">
    <text evidence="2">The sequence shown here is derived from an EMBL/GenBank/DDBJ whole genome shotgun (WGS) entry which is preliminary data.</text>
</comment>
<dbReference type="Pfam" id="PF12146">
    <property type="entry name" value="Hydrolase_4"/>
    <property type="match status" value="1"/>
</dbReference>
<name>A0ABP5Z7M3_9ACTN</name>
<protein>
    <recommendedName>
        <fullName evidence="1">Serine aminopeptidase S33 domain-containing protein</fullName>
    </recommendedName>
</protein>
<accession>A0ABP5Z7M3</accession>
<keyword evidence="3" id="KW-1185">Reference proteome</keyword>
<proteinExistence type="predicted"/>
<evidence type="ECO:0000259" key="1">
    <source>
        <dbReference type="Pfam" id="PF12146"/>
    </source>
</evidence>
<dbReference type="Proteomes" id="UP001499942">
    <property type="component" value="Unassembled WGS sequence"/>
</dbReference>
<dbReference type="Gene3D" id="3.40.50.1820">
    <property type="entry name" value="alpha/beta hydrolase"/>
    <property type="match status" value="1"/>
</dbReference>
<reference evidence="3" key="1">
    <citation type="journal article" date="2019" name="Int. J. Syst. Evol. Microbiol.">
        <title>The Global Catalogue of Microorganisms (GCM) 10K type strain sequencing project: providing services to taxonomists for standard genome sequencing and annotation.</title>
        <authorList>
            <consortium name="The Broad Institute Genomics Platform"/>
            <consortium name="The Broad Institute Genome Sequencing Center for Infectious Disease"/>
            <person name="Wu L."/>
            <person name="Ma J."/>
        </authorList>
    </citation>
    <scope>NUCLEOTIDE SEQUENCE [LARGE SCALE GENOMIC DNA]</scope>
    <source>
        <strain evidence="3">JCM 5062</strain>
    </source>
</reference>
<dbReference type="RefSeq" id="WP_344359922.1">
    <property type="nucleotide sequence ID" value="NZ_BAAASR010000014.1"/>
</dbReference>
<evidence type="ECO:0000313" key="3">
    <source>
        <dbReference type="Proteomes" id="UP001499942"/>
    </source>
</evidence>
<dbReference type="InterPro" id="IPR029058">
    <property type="entry name" value="AB_hydrolase_fold"/>
</dbReference>
<dbReference type="EMBL" id="BAAASR010000014">
    <property type="protein sequence ID" value="GAA2491078.1"/>
    <property type="molecule type" value="Genomic_DNA"/>
</dbReference>